<evidence type="ECO:0000256" key="2">
    <source>
        <dbReference type="SAM" id="Phobius"/>
    </source>
</evidence>
<feature type="region of interest" description="Disordered" evidence="1">
    <location>
        <begin position="102"/>
        <end position="125"/>
    </location>
</feature>
<name>A0A835R6G2_VANPL</name>
<comment type="caution">
    <text evidence="3">The sequence shown here is derived from an EMBL/GenBank/DDBJ whole genome shotgun (WGS) entry which is preliminary data.</text>
</comment>
<feature type="compositionally biased region" description="Polar residues" evidence="1">
    <location>
        <begin position="114"/>
        <end position="125"/>
    </location>
</feature>
<evidence type="ECO:0000313" key="6">
    <source>
        <dbReference type="Proteomes" id="UP000639772"/>
    </source>
</evidence>
<feature type="transmembrane region" description="Helical" evidence="2">
    <location>
        <begin position="73"/>
        <end position="95"/>
    </location>
</feature>
<dbReference type="EMBL" id="JADCNM010000004">
    <property type="protein sequence ID" value="KAG0486383.1"/>
    <property type="molecule type" value="Genomic_DNA"/>
</dbReference>
<protein>
    <submittedName>
        <fullName evidence="3">Uncharacterized protein</fullName>
    </submittedName>
</protein>
<dbReference type="PANTHER" id="PTHR37186:SF1">
    <property type="entry name" value="OS06G0524500 PROTEIN"/>
    <property type="match status" value="1"/>
</dbReference>
<dbReference type="PANTHER" id="PTHR37186">
    <property type="entry name" value="OS06G0524500 PROTEIN"/>
    <property type="match status" value="1"/>
</dbReference>
<reference evidence="5 6" key="1">
    <citation type="journal article" date="2020" name="Nat. Food">
        <title>A phased Vanilla planifolia genome enables genetic improvement of flavour and production.</title>
        <authorList>
            <person name="Hasing T."/>
            <person name="Tang H."/>
            <person name="Brym M."/>
            <person name="Khazi F."/>
            <person name="Huang T."/>
            <person name="Chambers A.H."/>
        </authorList>
    </citation>
    <scope>NUCLEOTIDE SEQUENCE [LARGE SCALE GENOMIC DNA]</scope>
    <source>
        <tissue evidence="3">Leaf</tissue>
    </source>
</reference>
<dbReference type="EMBL" id="JADCNL010000004">
    <property type="protein sequence ID" value="KAG0484558.1"/>
    <property type="molecule type" value="Genomic_DNA"/>
</dbReference>
<feature type="compositionally biased region" description="Polar residues" evidence="1">
    <location>
        <begin position="7"/>
        <end position="21"/>
    </location>
</feature>
<dbReference type="Proteomes" id="UP000639772">
    <property type="component" value="Unassembled WGS sequence"/>
</dbReference>
<dbReference type="AlphaFoldDB" id="A0A835R6G2"/>
<keyword evidence="2" id="KW-1133">Transmembrane helix</keyword>
<keyword evidence="2" id="KW-0472">Membrane</keyword>
<evidence type="ECO:0000256" key="1">
    <source>
        <dbReference type="SAM" id="MobiDB-lite"/>
    </source>
</evidence>
<sequence length="125" mass="13582">MADERQQNSASSTEKTSTAQSLPHPPKFPGGDKTAEAASWKAIKYPNPPDPFNPDAATLSDQWQFASRKYSRWYSFAWGTAILAGVSFYPLGWFIKGSNPIPSISPKATDEDQASTIPDSSNAAK</sequence>
<dbReference type="Proteomes" id="UP000636800">
    <property type="component" value="Unassembled WGS sequence"/>
</dbReference>
<organism evidence="3 5">
    <name type="scientific">Vanilla planifolia</name>
    <name type="common">Vanilla</name>
    <dbReference type="NCBI Taxonomy" id="51239"/>
    <lineage>
        <taxon>Eukaryota</taxon>
        <taxon>Viridiplantae</taxon>
        <taxon>Streptophyta</taxon>
        <taxon>Embryophyta</taxon>
        <taxon>Tracheophyta</taxon>
        <taxon>Spermatophyta</taxon>
        <taxon>Magnoliopsida</taxon>
        <taxon>Liliopsida</taxon>
        <taxon>Asparagales</taxon>
        <taxon>Orchidaceae</taxon>
        <taxon>Vanilloideae</taxon>
        <taxon>Vanilleae</taxon>
        <taxon>Vanilla</taxon>
    </lineage>
</organism>
<evidence type="ECO:0000313" key="4">
    <source>
        <dbReference type="EMBL" id="KAG0486383.1"/>
    </source>
</evidence>
<gene>
    <name evidence="4" type="ORF">HPP92_008478</name>
    <name evidence="3" type="ORF">HPP92_008637</name>
</gene>
<dbReference type="OrthoDB" id="1433814at2759"/>
<feature type="region of interest" description="Disordered" evidence="1">
    <location>
        <begin position="1"/>
        <end position="56"/>
    </location>
</feature>
<evidence type="ECO:0000313" key="5">
    <source>
        <dbReference type="Proteomes" id="UP000636800"/>
    </source>
</evidence>
<keyword evidence="2" id="KW-0812">Transmembrane</keyword>
<keyword evidence="5" id="KW-1185">Reference proteome</keyword>
<proteinExistence type="predicted"/>
<evidence type="ECO:0000313" key="3">
    <source>
        <dbReference type="EMBL" id="KAG0484558.1"/>
    </source>
</evidence>
<accession>A0A835R6G2</accession>